<evidence type="ECO:0000313" key="2">
    <source>
        <dbReference type="EMBL" id="CAE8593004.1"/>
    </source>
</evidence>
<name>A0A813DYJ2_POLGL</name>
<organism evidence="2 3">
    <name type="scientific">Polarella glacialis</name>
    <name type="common">Dinoflagellate</name>
    <dbReference type="NCBI Taxonomy" id="89957"/>
    <lineage>
        <taxon>Eukaryota</taxon>
        <taxon>Sar</taxon>
        <taxon>Alveolata</taxon>
        <taxon>Dinophyceae</taxon>
        <taxon>Suessiales</taxon>
        <taxon>Suessiaceae</taxon>
        <taxon>Polarella</taxon>
    </lineage>
</organism>
<feature type="coiled-coil region" evidence="1">
    <location>
        <begin position="483"/>
        <end position="531"/>
    </location>
</feature>
<reference evidence="2" key="1">
    <citation type="submission" date="2021-02" db="EMBL/GenBank/DDBJ databases">
        <authorList>
            <person name="Dougan E. K."/>
            <person name="Rhodes N."/>
            <person name="Thang M."/>
            <person name="Chan C."/>
        </authorList>
    </citation>
    <scope>NUCLEOTIDE SEQUENCE</scope>
</reference>
<sequence length="894" mass="104971">AKVIEVQKDVVALQEEMEVIPVPYIKEIQRLKEKNLMEVTVIKTQLDEHIADANKIAGPYIKKVQELEEKIKNLIVELGKVDYSPYEGQVTAKEKGYELLVKDYRTKESTHADNVDQMREGFEFVIAKLDKKLQKCEKEFEKKLAPWPVMVESRELEIERLKGKIEDLKQVEADFRVTAKADFDLVAKELGVAKEAVEILVGETNAMKEQLEGEKVAVIADGGPKRRIKILESQLDETTTRCEVLLKQRDREVKEKAVLVARLQDRVLLQSKENVTLDLLWDDRVQLKEEGYGIVVAQLAHAEGQILEEREKTKAAMKEIKKREERIAALDQIHQEELKVRFKDREVLAARIFQLEEEIQRQWHDDADEARMHWEELYDEARVRAEEREADLEVEIVRRDRARVLIDKELTQVRDQFEKARMTWENKERELEVTVRARDRLINALKNEIELVSESWEIKYNKLMSLFDKLQKKYDELLGPGGLAETLRRAKDLKEENVSLTKQLEQFKEMFKKQKRQIRDLQLDIDMHMKETADILSQKERGIAEMVGDYAKLETIYRKECEVKEKITAELMEEKRNIVSSFQSRLEQLEQLVEAMRFTDREDLLDNIDVWKRAYERICIQRDDSEEEFQGLIVMKDKQLRRMAIDNSEERAMVIVENERSESVVQKTVSEWKLKVAVEQSKHNDYEKVILEKDRDMSLLHMEVRRAKGLADDRLIDPEKEGLKEVKKELETKVENLQLGVQKFIEEIASLQSEIDILSVKVEAESNDWEPQIRWRDERHEAMLKEHDHIKEVLFAEMQKAQDTCKAIEAQVRKFPNPFEIELKEMQDRYAQMQAGQQKMSFENLHLKEEILDLEEKSAAEKKALEKEITMAHHILEGMGVIKDLHKQLKVGSS</sequence>
<gene>
    <name evidence="2" type="ORF">PGLA1383_LOCUS11618</name>
</gene>
<dbReference type="AlphaFoldDB" id="A0A813DYJ2"/>
<protein>
    <submittedName>
        <fullName evidence="2">Uncharacterized protein</fullName>
    </submittedName>
</protein>
<dbReference type="OrthoDB" id="448873at2759"/>
<feature type="non-terminal residue" evidence="2">
    <location>
        <position position="1"/>
    </location>
</feature>
<feature type="coiled-coil region" evidence="1">
    <location>
        <begin position="720"/>
        <end position="811"/>
    </location>
</feature>
<comment type="caution">
    <text evidence="2">The sequence shown here is derived from an EMBL/GenBank/DDBJ whole genome shotgun (WGS) entry which is preliminary data.</text>
</comment>
<keyword evidence="1" id="KW-0175">Coiled coil</keyword>
<keyword evidence="3" id="KW-1185">Reference proteome</keyword>
<proteinExistence type="predicted"/>
<dbReference type="OMA" id="WRDERHE"/>
<dbReference type="EMBL" id="CAJNNV010006042">
    <property type="protein sequence ID" value="CAE8593004.1"/>
    <property type="molecule type" value="Genomic_DNA"/>
</dbReference>
<evidence type="ECO:0000256" key="1">
    <source>
        <dbReference type="SAM" id="Coils"/>
    </source>
</evidence>
<evidence type="ECO:0000313" key="3">
    <source>
        <dbReference type="Proteomes" id="UP000654075"/>
    </source>
</evidence>
<accession>A0A813DYJ2</accession>
<dbReference type="Proteomes" id="UP000654075">
    <property type="component" value="Unassembled WGS sequence"/>
</dbReference>